<keyword evidence="3" id="KW-1185">Reference proteome</keyword>
<dbReference type="Gene3D" id="3.30.720.110">
    <property type="match status" value="1"/>
</dbReference>
<evidence type="ECO:0000313" key="3">
    <source>
        <dbReference type="Proteomes" id="UP001216579"/>
    </source>
</evidence>
<dbReference type="InterPro" id="IPR029068">
    <property type="entry name" value="Glyas_Bleomycin-R_OHBP_Dase"/>
</dbReference>
<dbReference type="EMBL" id="JARJBC010000019">
    <property type="protein sequence ID" value="MDF3292698.1"/>
    <property type="molecule type" value="Genomic_DNA"/>
</dbReference>
<sequence length="174" mass="18882">MGQRGGLCMIMSSHHELTADQAKAVMQLFLSPRAGVDALRELAAFRGQSRTCLYRRGDALFELADAMLCTAGPVQTPVELPLEPEFLRRHSSVYDALHHGGISAAAAEGEDNRPSQPAAFGAYVTTADPDTVYRRAVAAGAEITNELHETDYGSRDFTAVDPEGNLWHFGTYRG</sequence>
<feature type="domain" description="Glyoxalase/fosfomycin resistance/dioxygenase" evidence="1">
    <location>
        <begin position="99"/>
        <end position="169"/>
    </location>
</feature>
<dbReference type="RefSeq" id="WP_276095745.1">
    <property type="nucleotide sequence ID" value="NZ_JARJBC010000019.1"/>
</dbReference>
<dbReference type="Pfam" id="PF00903">
    <property type="entry name" value="Glyoxalase"/>
    <property type="match status" value="1"/>
</dbReference>
<name>A0ABT5ZS90_9ACTN</name>
<dbReference type="InterPro" id="IPR004360">
    <property type="entry name" value="Glyas_Fos-R_dOase_dom"/>
</dbReference>
<evidence type="ECO:0000313" key="2">
    <source>
        <dbReference type="EMBL" id="MDF3292698.1"/>
    </source>
</evidence>
<dbReference type="Proteomes" id="UP001216579">
    <property type="component" value="Unassembled WGS sequence"/>
</dbReference>
<comment type="caution">
    <text evidence="2">The sequence shown here is derived from an EMBL/GenBank/DDBJ whole genome shotgun (WGS) entry which is preliminary data.</text>
</comment>
<organism evidence="2 3">
    <name type="scientific">Streptomyces silvisoli</name>
    <dbReference type="NCBI Taxonomy" id="3034235"/>
    <lineage>
        <taxon>Bacteria</taxon>
        <taxon>Bacillati</taxon>
        <taxon>Actinomycetota</taxon>
        <taxon>Actinomycetes</taxon>
        <taxon>Kitasatosporales</taxon>
        <taxon>Streptomycetaceae</taxon>
        <taxon>Streptomyces</taxon>
    </lineage>
</organism>
<protein>
    <recommendedName>
        <fullName evidence="1">Glyoxalase/fosfomycin resistance/dioxygenase domain-containing protein</fullName>
    </recommendedName>
</protein>
<dbReference type="SUPFAM" id="SSF54593">
    <property type="entry name" value="Glyoxalase/Bleomycin resistance protein/Dihydroxybiphenyl dioxygenase"/>
    <property type="match status" value="1"/>
</dbReference>
<gene>
    <name evidence="2" type="ORF">P3G67_26425</name>
</gene>
<evidence type="ECO:0000259" key="1">
    <source>
        <dbReference type="Pfam" id="PF00903"/>
    </source>
</evidence>
<reference evidence="2 3" key="1">
    <citation type="submission" date="2023-03" db="EMBL/GenBank/DDBJ databases">
        <title>Draft genome sequence of Streptomyces sp. RB6PN23 isolated from peat swamp forest in Thailand.</title>
        <authorList>
            <person name="Klaysubun C."/>
            <person name="Duangmal K."/>
        </authorList>
    </citation>
    <scope>NUCLEOTIDE SEQUENCE [LARGE SCALE GENOMIC DNA]</scope>
    <source>
        <strain evidence="2 3">RB6PN23</strain>
    </source>
</reference>
<accession>A0ABT5ZS90</accession>
<proteinExistence type="predicted"/>